<gene>
    <name evidence="5" type="ORF">R2363_07160</name>
</gene>
<feature type="domain" description="Bacterial transcriptional activator" evidence="4">
    <location>
        <begin position="110"/>
        <end position="255"/>
    </location>
</feature>
<dbReference type="InterPro" id="IPR036388">
    <property type="entry name" value="WH-like_DNA-bd_sf"/>
</dbReference>
<keyword evidence="2" id="KW-0805">Transcription regulation</keyword>
<evidence type="ECO:0000256" key="2">
    <source>
        <dbReference type="ARBA" id="ARBA00023015"/>
    </source>
</evidence>
<dbReference type="InterPro" id="IPR011990">
    <property type="entry name" value="TPR-like_helical_dom_sf"/>
</dbReference>
<dbReference type="SMART" id="SM01043">
    <property type="entry name" value="BTAD"/>
    <property type="match status" value="1"/>
</dbReference>
<keyword evidence="6" id="KW-1185">Reference proteome</keyword>
<reference evidence="5 6" key="1">
    <citation type="submission" date="2023-10" db="EMBL/GenBank/DDBJ databases">
        <authorList>
            <person name="Wang X.X."/>
        </authorList>
    </citation>
    <scope>NUCLEOTIDE SEQUENCE [LARGE SCALE GENOMIC DNA]</scope>
    <source>
        <strain evidence="5 6">NBRC 12816</strain>
    </source>
</reference>
<dbReference type="Gene3D" id="1.25.40.10">
    <property type="entry name" value="Tetratricopeptide repeat domain"/>
    <property type="match status" value="1"/>
</dbReference>
<evidence type="ECO:0000259" key="4">
    <source>
        <dbReference type="SMART" id="SM01043"/>
    </source>
</evidence>
<evidence type="ECO:0000313" key="6">
    <source>
        <dbReference type="Proteomes" id="UP001278571"/>
    </source>
</evidence>
<dbReference type="PANTHER" id="PTHR35807:SF1">
    <property type="entry name" value="TRANSCRIPTIONAL REGULATOR REDD"/>
    <property type="match status" value="1"/>
</dbReference>
<accession>A0ABU4K3C4</accession>
<dbReference type="RefSeq" id="WP_319008478.1">
    <property type="nucleotide sequence ID" value="NZ_JAWJZF010000279.1"/>
</dbReference>
<evidence type="ECO:0000313" key="5">
    <source>
        <dbReference type="EMBL" id="MDX2291947.1"/>
    </source>
</evidence>
<name>A0ABU4K3C4_9ACTN</name>
<keyword evidence="1" id="KW-0902">Two-component regulatory system</keyword>
<dbReference type="InterPro" id="IPR051677">
    <property type="entry name" value="AfsR-DnrI-RedD_regulator"/>
</dbReference>
<dbReference type="Proteomes" id="UP001278571">
    <property type="component" value="Unassembled WGS sequence"/>
</dbReference>
<dbReference type="SUPFAM" id="SSF46894">
    <property type="entry name" value="C-terminal effector domain of the bipartite response regulators"/>
    <property type="match status" value="1"/>
</dbReference>
<dbReference type="EMBL" id="JAWJZF010000279">
    <property type="protein sequence ID" value="MDX2291947.1"/>
    <property type="molecule type" value="Genomic_DNA"/>
</dbReference>
<sequence>MTENGTGAIRFGVLGALRLSAGDREFTLRGPKLRKVFALLAVRADELVSLDDLVAELWAGDPPGSAVMTARTHVYHLRKWFASLPVEEALRPRLAGRPHGYLLEAPAGGVDAGLFRAAHQRGARLLAEGRVEEAARALRGALALWRGPVLSDVPPGPVLEPLAAGLTALREQALEARLEADLRRGRHREIVDELRALVARHPFDEWRHARLISALHGSGRRAEALAAYEELRVLLRRELGMEPSQEVLLLRDRLLSGAEPAPGSPARP</sequence>
<protein>
    <submittedName>
        <fullName evidence="5">AfsR/SARP family transcriptional regulator</fullName>
    </submittedName>
</protein>
<dbReference type="Pfam" id="PF03704">
    <property type="entry name" value="BTAD"/>
    <property type="match status" value="1"/>
</dbReference>
<dbReference type="CDD" id="cd15831">
    <property type="entry name" value="BTAD"/>
    <property type="match status" value="1"/>
</dbReference>
<dbReference type="InterPro" id="IPR016032">
    <property type="entry name" value="Sig_transdc_resp-reg_C-effctor"/>
</dbReference>
<dbReference type="SUPFAM" id="SSF48452">
    <property type="entry name" value="TPR-like"/>
    <property type="match status" value="1"/>
</dbReference>
<evidence type="ECO:0000256" key="3">
    <source>
        <dbReference type="ARBA" id="ARBA00023163"/>
    </source>
</evidence>
<evidence type="ECO:0000256" key="1">
    <source>
        <dbReference type="ARBA" id="ARBA00023012"/>
    </source>
</evidence>
<dbReference type="InterPro" id="IPR005158">
    <property type="entry name" value="BTAD"/>
</dbReference>
<organism evidence="5 6">
    <name type="scientific">Streptomyces roseolus</name>
    <dbReference type="NCBI Taxonomy" id="67358"/>
    <lineage>
        <taxon>Bacteria</taxon>
        <taxon>Bacillati</taxon>
        <taxon>Actinomycetota</taxon>
        <taxon>Actinomycetes</taxon>
        <taxon>Kitasatosporales</taxon>
        <taxon>Streptomycetaceae</taxon>
        <taxon>Streptomyces</taxon>
    </lineage>
</organism>
<dbReference type="PANTHER" id="PTHR35807">
    <property type="entry name" value="TRANSCRIPTIONAL REGULATOR REDD-RELATED"/>
    <property type="match status" value="1"/>
</dbReference>
<proteinExistence type="predicted"/>
<keyword evidence="3" id="KW-0804">Transcription</keyword>
<dbReference type="Gene3D" id="1.10.10.10">
    <property type="entry name" value="Winged helix-like DNA-binding domain superfamily/Winged helix DNA-binding domain"/>
    <property type="match status" value="1"/>
</dbReference>
<comment type="caution">
    <text evidence="5">The sequence shown here is derived from an EMBL/GenBank/DDBJ whole genome shotgun (WGS) entry which is preliminary data.</text>
</comment>